<dbReference type="InterPro" id="IPR001509">
    <property type="entry name" value="Epimerase_deHydtase"/>
</dbReference>
<dbReference type="OMA" id="AWRPAHE"/>
<dbReference type="HOGENOM" id="CLU_007383_12_3_1"/>
<reference evidence="3" key="2">
    <citation type="journal article" date="2009" name="Fungal Genet. Biol.">
        <title>The 2008 update of the Aspergillus nidulans genome annotation: a community effort.</title>
        <authorList>
            <person name="Wortman J.R."/>
            <person name="Gilsenan J.M."/>
            <person name="Joardar V."/>
            <person name="Deegan J."/>
            <person name="Clutterbuck J."/>
            <person name="Andersen M.R."/>
            <person name="Archer D."/>
            <person name="Bencina M."/>
            <person name="Braus G."/>
            <person name="Coutinho P."/>
            <person name="von Dohren H."/>
            <person name="Doonan J."/>
            <person name="Driessen A.J."/>
            <person name="Durek P."/>
            <person name="Espeso E."/>
            <person name="Fekete E."/>
            <person name="Flipphi M."/>
            <person name="Estrada C.G."/>
            <person name="Geysens S."/>
            <person name="Goldman G."/>
            <person name="de Groot P.W."/>
            <person name="Hansen K."/>
            <person name="Harris S.D."/>
            <person name="Heinekamp T."/>
            <person name="Helmstaedt K."/>
            <person name="Henrissat B."/>
            <person name="Hofmann G."/>
            <person name="Homan T."/>
            <person name="Horio T."/>
            <person name="Horiuchi H."/>
            <person name="James S."/>
            <person name="Jones M."/>
            <person name="Karaffa L."/>
            <person name="Karanyi Z."/>
            <person name="Kato M."/>
            <person name="Keller N."/>
            <person name="Kelly D.E."/>
            <person name="Kiel J.A."/>
            <person name="Kim J.M."/>
            <person name="van der Klei I.J."/>
            <person name="Klis F.M."/>
            <person name="Kovalchuk A."/>
            <person name="Krasevec N."/>
            <person name="Kubicek C.P."/>
            <person name="Liu B."/>
            <person name="Maccabe A."/>
            <person name="Meyer V."/>
            <person name="Mirabito P."/>
            <person name="Miskei M."/>
            <person name="Mos M."/>
            <person name="Mullins J."/>
            <person name="Nelson D.R."/>
            <person name="Nielsen J."/>
            <person name="Oakley B.R."/>
            <person name="Osmani S.A."/>
            <person name="Pakula T."/>
            <person name="Paszewski A."/>
            <person name="Paulsen I."/>
            <person name="Pilsyk S."/>
            <person name="Pocsi I."/>
            <person name="Punt P.J."/>
            <person name="Ram A.F."/>
            <person name="Ren Q."/>
            <person name="Robellet X."/>
            <person name="Robson G."/>
            <person name="Seiboth B."/>
            <person name="van Solingen P."/>
            <person name="Specht T."/>
            <person name="Sun J."/>
            <person name="Taheri-Talesh N."/>
            <person name="Takeshita N."/>
            <person name="Ussery D."/>
            <person name="vanKuyk P.A."/>
            <person name="Visser H."/>
            <person name="van de Vondervoort P.J."/>
            <person name="de Vries R.P."/>
            <person name="Walton J."/>
            <person name="Xiang X."/>
            <person name="Xiong Y."/>
            <person name="Zeng A.P."/>
            <person name="Brandt B.W."/>
            <person name="Cornell M.J."/>
            <person name="van den Hondel C.A."/>
            <person name="Visser J."/>
            <person name="Oliver S.G."/>
            <person name="Turner G."/>
        </authorList>
    </citation>
    <scope>GENOME REANNOTATION</scope>
    <source>
        <strain evidence="3">FGSC A4 / ATCC 38163 / CBS 112.46 / NRRL 194 / M139</strain>
    </source>
</reference>
<dbReference type="RefSeq" id="XP_657623.2">
    <property type="nucleotide sequence ID" value="XM_652531.2"/>
</dbReference>
<organism evidence="2 3">
    <name type="scientific">Emericella nidulans (strain FGSC A4 / ATCC 38163 / CBS 112.46 / NRRL 194 / M139)</name>
    <name type="common">Aspergillus nidulans</name>
    <dbReference type="NCBI Taxonomy" id="227321"/>
    <lineage>
        <taxon>Eukaryota</taxon>
        <taxon>Fungi</taxon>
        <taxon>Dikarya</taxon>
        <taxon>Ascomycota</taxon>
        <taxon>Pezizomycotina</taxon>
        <taxon>Eurotiomycetes</taxon>
        <taxon>Eurotiomycetidae</taxon>
        <taxon>Eurotiales</taxon>
        <taxon>Aspergillaceae</taxon>
        <taxon>Aspergillus</taxon>
        <taxon>Aspergillus subgen. Nidulantes</taxon>
    </lineage>
</organism>
<dbReference type="InParanoid" id="C8VRG6"/>
<dbReference type="PANTHER" id="PTHR48079:SF6">
    <property type="entry name" value="NAD(P)-BINDING DOMAIN-CONTAINING PROTEIN-RELATED"/>
    <property type="match status" value="1"/>
</dbReference>
<name>C8VRG6_EMENI</name>
<accession>C8VRG6</accession>
<dbReference type="OrthoDB" id="2735536at2759"/>
<sequence>MYRDPVVPYVSYFYSPRDDRSRRDPTKRATAISMAALEFKYKLPEFTFNIGLGAFREWLIRALLNPQYISIGHSTYDGRRLAHILGARYLSLNFALPDDPMPNVLVLGGSGYLGLAISQALLSSGNYTVWGSARTPEKAKLLLQNEISPVQVDITDQETLASTIAENNIDIVVETTMAFGQAGDMLEGVKKAAGRRQDGLRQRGHLGPKLAFVYCSGIWIHGSPSSRVSDLSPVTKEKAARIVTWRPAHEQAILASRDVLDVAIIRPGIVYGRGSWIWSTWWASILNAKRSGAGTEAIRIPADIDARPATVHVDDVAAGFRAAIDRVDGLLGSWPVFDLVTETVGAQDIVEAAKAALGVEGPVEYTGPQGDIFMEAMSTVSNSDTGRARAVLGWVPKRSEFVLNMSMYVRAWEAAQA</sequence>
<dbReference type="Pfam" id="PF01370">
    <property type="entry name" value="Epimerase"/>
    <property type="match status" value="1"/>
</dbReference>
<dbReference type="InterPro" id="IPR051783">
    <property type="entry name" value="NAD(P)-dependent_oxidoreduct"/>
</dbReference>
<dbReference type="KEGG" id="ani:ANIA_00019"/>
<protein>
    <submittedName>
        <fullName evidence="2">Carnitine acetyl transferase (AFU_orthologue AFUA_2G12530)</fullName>
    </submittedName>
</protein>
<dbReference type="EMBL" id="BN001308">
    <property type="protein sequence ID" value="CBF90365.1"/>
    <property type="molecule type" value="Genomic_DNA"/>
</dbReference>
<evidence type="ECO:0000313" key="2">
    <source>
        <dbReference type="EMBL" id="CBF90365.1"/>
    </source>
</evidence>
<evidence type="ECO:0000259" key="1">
    <source>
        <dbReference type="Pfam" id="PF01370"/>
    </source>
</evidence>
<dbReference type="VEuPathDB" id="FungiDB:AN0019"/>
<dbReference type="eggNOG" id="ENOG502S1CC">
    <property type="taxonomic scope" value="Eukaryota"/>
</dbReference>
<dbReference type="InterPro" id="IPR036291">
    <property type="entry name" value="NAD(P)-bd_dom_sf"/>
</dbReference>
<dbReference type="GeneID" id="2875798"/>
<proteinExistence type="predicted"/>
<dbReference type="AlphaFoldDB" id="C8VRG6"/>
<keyword evidence="2" id="KW-0808">Transferase</keyword>
<dbReference type="GO" id="GO:0016740">
    <property type="term" value="F:transferase activity"/>
    <property type="evidence" value="ECO:0007669"/>
    <property type="project" value="UniProtKB-KW"/>
</dbReference>
<gene>
    <name evidence="2" type="ORF">ANIA_00019</name>
</gene>
<feature type="domain" description="NAD-dependent epimerase/dehydratase" evidence="1">
    <location>
        <begin position="104"/>
        <end position="175"/>
    </location>
</feature>
<dbReference type="PANTHER" id="PTHR48079">
    <property type="entry name" value="PROTEIN YEEZ"/>
    <property type="match status" value="1"/>
</dbReference>
<dbReference type="STRING" id="227321.C8VRG6"/>
<dbReference type="Proteomes" id="UP000000560">
    <property type="component" value="Chromosome VIII"/>
</dbReference>
<dbReference type="Gene3D" id="3.40.50.720">
    <property type="entry name" value="NAD(P)-binding Rossmann-like Domain"/>
    <property type="match status" value="1"/>
</dbReference>
<reference evidence="3" key="1">
    <citation type="journal article" date="2005" name="Nature">
        <title>Sequencing of Aspergillus nidulans and comparative analysis with A. fumigatus and A. oryzae.</title>
        <authorList>
            <person name="Galagan J.E."/>
            <person name="Calvo S.E."/>
            <person name="Cuomo C."/>
            <person name="Ma L.J."/>
            <person name="Wortman J.R."/>
            <person name="Batzoglou S."/>
            <person name="Lee S.I."/>
            <person name="Basturkmen M."/>
            <person name="Spevak C.C."/>
            <person name="Clutterbuck J."/>
            <person name="Kapitonov V."/>
            <person name="Jurka J."/>
            <person name="Scazzocchio C."/>
            <person name="Farman M."/>
            <person name="Butler J."/>
            <person name="Purcell S."/>
            <person name="Harris S."/>
            <person name="Braus G.H."/>
            <person name="Draht O."/>
            <person name="Busch S."/>
            <person name="D'Enfert C."/>
            <person name="Bouchier C."/>
            <person name="Goldman G.H."/>
            <person name="Bell-Pedersen D."/>
            <person name="Griffiths-Jones S."/>
            <person name="Doonan J.H."/>
            <person name="Yu J."/>
            <person name="Vienken K."/>
            <person name="Pain A."/>
            <person name="Freitag M."/>
            <person name="Selker E.U."/>
            <person name="Archer D.B."/>
            <person name="Penalva M.A."/>
            <person name="Oakley B.R."/>
            <person name="Momany M."/>
            <person name="Tanaka T."/>
            <person name="Kumagai T."/>
            <person name="Asai K."/>
            <person name="Machida M."/>
            <person name="Nierman W.C."/>
            <person name="Denning D.W."/>
            <person name="Caddick M."/>
            <person name="Hynes M."/>
            <person name="Paoletti M."/>
            <person name="Fischer R."/>
            <person name="Miller B."/>
            <person name="Dyer P."/>
            <person name="Sachs M.S."/>
            <person name="Osmani S.A."/>
            <person name="Birren B.W."/>
        </authorList>
    </citation>
    <scope>NUCLEOTIDE SEQUENCE [LARGE SCALE GENOMIC DNA]</scope>
    <source>
        <strain evidence="3">FGSC A4 / ATCC 38163 / CBS 112.46 / NRRL 194 / M139</strain>
    </source>
</reference>
<dbReference type="SUPFAM" id="SSF51735">
    <property type="entry name" value="NAD(P)-binding Rossmann-fold domains"/>
    <property type="match status" value="1"/>
</dbReference>
<evidence type="ECO:0000313" key="3">
    <source>
        <dbReference type="Proteomes" id="UP000000560"/>
    </source>
</evidence>
<keyword evidence="3" id="KW-1185">Reference proteome</keyword>